<keyword evidence="1" id="KW-0614">Plasmid</keyword>
<proteinExistence type="predicted"/>
<dbReference type="HOGENOM" id="CLU_017594_0_0_0"/>
<dbReference type="SUPFAM" id="SSF53649">
    <property type="entry name" value="Alkaline phosphatase-like"/>
    <property type="match status" value="1"/>
</dbReference>
<organism evidence="1 2">
    <name type="scientific">Gemmatirosa kalamazoonensis</name>
    <dbReference type="NCBI Taxonomy" id="861299"/>
    <lineage>
        <taxon>Bacteria</taxon>
        <taxon>Pseudomonadati</taxon>
        <taxon>Gemmatimonadota</taxon>
        <taxon>Gemmatimonadia</taxon>
        <taxon>Gemmatimonadales</taxon>
        <taxon>Gemmatimonadaceae</taxon>
        <taxon>Gemmatirosa</taxon>
    </lineage>
</organism>
<protein>
    <submittedName>
        <fullName evidence="1">Type I phosphodiesterase/nucleotide pyrophosphatase</fullName>
    </submittedName>
</protein>
<dbReference type="PATRIC" id="fig|861299.3.peg.5067"/>
<dbReference type="InterPro" id="IPR002591">
    <property type="entry name" value="Phosphodiest/P_Trfase"/>
</dbReference>
<evidence type="ECO:0000313" key="1">
    <source>
        <dbReference type="EMBL" id="AHG92550.1"/>
    </source>
</evidence>
<dbReference type="Proteomes" id="UP000019151">
    <property type="component" value="Plasmid 1"/>
</dbReference>
<reference evidence="1 2" key="1">
    <citation type="journal article" date="2014" name="Genome Announc.">
        <title>Genome Sequence and Methylome of Soil Bacterium Gemmatirosa kalamazoonensis KBS708T, a Member of the Rarely Cultivated Gemmatimonadetes Phylum.</title>
        <authorList>
            <person name="Debruyn J.M."/>
            <person name="Radosevich M."/>
            <person name="Wommack K.E."/>
            <person name="Polson S.W."/>
            <person name="Hauser L.J."/>
            <person name="Fawaz M.N."/>
            <person name="Korlach J."/>
            <person name="Tsai Y.C."/>
        </authorList>
    </citation>
    <scope>NUCLEOTIDE SEQUENCE [LARGE SCALE GENOMIC DNA]</scope>
    <source>
        <strain evidence="1 2">KBS708</strain>
        <plasmid evidence="2">Plasmid 1</plasmid>
    </source>
</reference>
<dbReference type="InterPro" id="IPR017850">
    <property type="entry name" value="Alkaline_phosphatase_core_sf"/>
</dbReference>
<keyword evidence="2" id="KW-1185">Reference proteome</keyword>
<dbReference type="GO" id="GO:0016787">
    <property type="term" value="F:hydrolase activity"/>
    <property type="evidence" value="ECO:0007669"/>
    <property type="project" value="UniProtKB-ARBA"/>
</dbReference>
<name>W0RQC3_9BACT</name>
<dbReference type="KEGG" id="gba:J421_5015"/>
<dbReference type="OrthoDB" id="9779418at2"/>
<dbReference type="RefSeq" id="WP_025413884.1">
    <property type="nucleotide sequence ID" value="NZ_CP007129.1"/>
</dbReference>
<dbReference type="AlphaFoldDB" id="W0RQC3"/>
<gene>
    <name evidence="1" type="ORF">J421_5015</name>
</gene>
<accession>W0RQC3</accession>
<dbReference type="Pfam" id="PF01663">
    <property type="entry name" value="Phosphodiest"/>
    <property type="match status" value="1"/>
</dbReference>
<dbReference type="Gene3D" id="3.40.720.10">
    <property type="entry name" value="Alkaline Phosphatase, subunit A"/>
    <property type="match status" value="1"/>
</dbReference>
<dbReference type="InParanoid" id="W0RQC3"/>
<dbReference type="EMBL" id="CP007129">
    <property type="protein sequence ID" value="AHG92550.1"/>
    <property type="molecule type" value="Genomic_DNA"/>
</dbReference>
<dbReference type="PANTHER" id="PTHR10151:SF120">
    <property type="entry name" value="BIS(5'-ADENOSYL)-TRIPHOSPHATASE"/>
    <property type="match status" value="1"/>
</dbReference>
<sequence>MNARARADHVVLVSIDALRPAFYRDLTWPMPTLQLFASSGAYAESVRSVFPALTYPAHTTIVTGELPARHGVRHNRPFEPAGQSGRWLWEAEHIRVPTLWDAVRAAGGTTAAISWPVTVGAAIDWNVPDVWPLDDGDPMAPIRATTTPAGLIEELEREATGPLRGANFGIRQLAREDRVGAIGAYILERRRPTLLLMHCIGTDHVQHELGRDNPRLRRACGAADRAISQVLEVVERLGIADRTTFVVTGDHGSSDLHSQLRPNVWLAEAGFMERRDDRGAWRATFMASGGSAFLMLRDPADTEAVAQVEAILATQSPGLRRLFTIVRADELRALGADPESPLALCAVPGVELHESPFDPPLVAKLGAAHGYLPDMPEMRTGFVAAGAGIRRGAVVPEMGLEHIAPLVAALLGLTFPTVDGVLLPGLVAPA</sequence>
<dbReference type="CDD" id="cd16018">
    <property type="entry name" value="Enpp"/>
    <property type="match status" value="1"/>
</dbReference>
<geneLocation type="plasmid" evidence="1 2">
    <name>1</name>
</geneLocation>
<evidence type="ECO:0000313" key="2">
    <source>
        <dbReference type="Proteomes" id="UP000019151"/>
    </source>
</evidence>
<dbReference type="PANTHER" id="PTHR10151">
    <property type="entry name" value="ECTONUCLEOTIDE PYROPHOSPHATASE/PHOSPHODIESTERASE"/>
    <property type="match status" value="1"/>
</dbReference>